<organism evidence="2 3">
    <name type="scientific">Pleodorina starrii</name>
    <dbReference type="NCBI Taxonomy" id="330485"/>
    <lineage>
        <taxon>Eukaryota</taxon>
        <taxon>Viridiplantae</taxon>
        <taxon>Chlorophyta</taxon>
        <taxon>core chlorophytes</taxon>
        <taxon>Chlorophyceae</taxon>
        <taxon>CS clade</taxon>
        <taxon>Chlamydomonadales</taxon>
        <taxon>Volvocaceae</taxon>
        <taxon>Pleodorina</taxon>
    </lineage>
</organism>
<evidence type="ECO:0000313" key="3">
    <source>
        <dbReference type="Proteomes" id="UP001165080"/>
    </source>
</evidence>
<dbReference type="EMBL" id="BRXU01000039">
    <property type="protein sequence ID" value="GLC60851.1"/>
    <property type="molecule type" value="Genomic_DNA"/>
</dbReference>
<name>A0A9W6BYE6_9CHLO</name>
<feature type="compositionally biased region" description="Low complexity" evidence="1">
    <location>
        <begin position="46"/>
        <end position="55"/>
    </location>
</feature>
<comment type="caution">
    <text evidence="2">The sequence shown here is derived from an EMBL/GenBank/DDBJ whole genome shotgun (WGS) entry which is preliminary data.</text>
</comment>
<reference evidence="2 3" key="1">
    <citation type="journal article" date="2023" name="Commun. Biol.">
        <title>Reorganization of the ancestral sex-determining regions during the evolution of trioecy in Pleodorina starrii.</title>
        <authorList>
            <person name="Takahashi K."/>
            <person name="Suzuki S."/>
            <person name="Kawai-Toyooka H."/>
            <person name="Yamamoto K."/>
            <person name="Hamaji T."/>
            <person name="Ootsuki R."/>
            <person name="Yamaguchi H."/>
            <person name="Kawachi M."/>
            <person name="Higashiyama T."/>
            <person name="Nozaki H."/>
        </authorList>
    </citation>
    <scope>NUCLEOTIDE SEQUENCE [LARGE SCALE GENOMIC DNA]</scope>
    <source>
        <strain evidence="2 3">NIES-4479</strain>
    </source>
</reference>
<feature type="region of interest" description="Disordered" evidence="1">
    <location>
        <begin position="30"/>
        <end position="55"/>
    </location>
</feature>
<evidence type="ECO:0000313" key="2">
    <source>
        <dbReference type="EMBL" id="GLC60851.1"/>
    </source>
</evidence>
<protein>
    <submittedName>
        <fullName evidence="2">Uncharacterized protein</fullName>
    </submittedName>
</protein>
<accession>A0A9W6BYE6</accession>
<feature type="compositionally biased region" description="Pro residues" evidence="1">
    <location>
        <begin position="34"/>
        <end position="45"/>
    </location>
</feature>
<proteinExistence type="predicted"/>
<gene>
    <name evidence="2" type="primary">PLESTBF000831</name>
    <name evidence="2" type="ORF">PLESTB_001683300</name>
</gene>
<sequence length="239" mass="26950">MSRATTYATLEWRCREGSALSAVRRLRALQAPTRTPPPPTPPTQPPGAIAATAASLGPPFPDLRHPFDPATFGLHGIYPPELGIPQQDHSHLGEGLLPYLDILLVHTPTPAGRSRFVTRLYDKREQRAFDGVRLSRFVHVSSNVNEAAKRNLFLSQFHRLRRIIMDVDNFVEATAHVLVALIKQGYSQHTMLRTLDEQLFFNPQLFLVERRTTHRQLAARVRDRLAALVRDLAPPLPRT</sequence>
<dbReference type="Proteomes" id="UP001165080">
    <property type="component" value="Unassembled WGS sequence"/>
</dbReference>
<keyword evidence="3" id="KW-1185">Reference proteome</keyword>
<evidence type="ECO:0000256" key="1">
    <source>
        <dbReference type="SAM" id="MobiDB-lite"/>
    </source>
</evidence>
<dbReference type="AlphaFoldDB" id="A0A9W6BYE6"/>